<dbReference type="GO" id="GO:0009011">
    <property type="term" value="F:alpha-1,4-glucan glucosyltransferase (ADP-glucose donor) activity"/>
    <property type="evidence" value="ECO:0007669"/>
    <property type="project" value="UniProtKB-EC"/>
</dbReference>
<evidence type="ECO:0000313" key="9">
    <source>
        <dbReference type="Proteomes" id="UP001141552"/>
    </source>
</evidence>
<protein>
    <recommendedName>
        <fullName evidence="3">starch synthase</fullName>
        <ecNumber evidence="3">2.4.1.21</ecNumber>
    </recommendedName>
</protein>
<dbReference type="InterPro" id="IPR013534">
    <property type="entry name" value="Starch_synth_cat_dom"/>
</dbReference>
<evidence type="ECO:0000313" key="8">
    <source>
        <dbReference type="EMBL" id="KAJ4833324.1"/>
    </source>
</evidence>
<evidence type="ECO:0000256" key="4">
    <source>
        <dbReference type="ARBA" id="ARBA00022676"/>
    </source>
</evidence>
<reference evidence="8" key="2">
    <citation type="journal article" date="2023" name="Plants (Basel)">
        <title>Annotation of the Turnera subulata (Passifloraceae) Draft Genome Reveals the S-Locus Evolved after the Divergence of Turneroideae from Passifloroideae in a Stepwise Manner.</title>
        <authorList>
            <person name="Henning P.M."/>
            <person name="Roalson E.H."/>
            <person name="Mir W."/>
            <person name="McCubbin A.G."/>
            <person name="Shore J.S."/>
        </authorList>
    </citation>
    <scope>NUCLEOTIDE SEQUENCE</scope>
    <source>
        <strain evidence="8">F60SS</strain>
    </source>
</reference>
<sequence>MGTLLSAAILSPSPVVPFSKPTTLNPKPHLKPPSLVCCLREEDHDYEDISRRSSGSLDFEPEEKSRDVWKLFREAQQNILLLNKQRLVAVEELKKAQKEKALLVDRIQQLESEKPSVGIKALSLSNFSLLLNPEKLSLRWELLLRIDSMVLTGMINTAEASGFRKMVVNDKHTVPDIFFGIMQKSDAELLAELRHFSDGSKMNGFHIIHICSEMAPLVVGSMASYLTGLSHALQKKGHLVEVILPKYAFLDLSAIHGLRQIEAESYSYFNGQLHENKIWTGVVHGIGVTLIEPLYYWSFFNRERLYGYSDDFERFTYFSRASLDYIVKSGKRPDVLHIHNWETAIVGPLFWDIFVNQGLGGTRIMLTCHGFNSQCLEQPEKLELCGLDPARLHRPDRLQDNAKTHLVNILKGGIVYSNKVIMVSSIHSKGRMIRSFSHGLEPTLAIHKDKLIITPIGFDNSIWDPSKDRFLPENYSADDMEGKAVCKVALQQQLGLTEKYSTLLVSIGYRMLNLLLYLMTT</sequence>
<keyword evidence="9" id="KW-1185">Reference proteome</keyword>
<dbReference type="AlphaFoldDB" id="A0A9Q0J9I8"/>
<dbReference type="PANTHER" id="PTHR46083:SF3">
    <property type="entry name" value="UDP-GLYCOSYLTRANSFERASE SUPERFAMILY PROTEIN"/>
    <property type="match status" value="1"/>
</dbReference>
<dbReference type="PANTHER" id="PTHR46083">
    <property type="match status" value="1"/>
</dbReference>
<evidence type="ECO:0000256" key="1">
    <source>
        <dbReference type="ARBA" id="ARBA00001478"/>
    </source>
</evidence>
<dbReference type="Gene3D" id="3.40.50.2000">
    <property type="entry name" value="Glycogen Phosphorylase B"/>
    <property type="match status" value="1"/>
</dbReference>
<feature type="domain" description="Starch synthase catalytic" evidence="7">
    <location>
        <begin position="206"/>
        <end position="444"/>
    </location>
</feature>
<evidence type="ECO:0000256" key="5">
    <source>
        <dbReference type="ARBA" id="ARBA00022679"/>
    </source>
</evidence>
<keyword evidence="4" id="KW-0328">Glycosyltransferase</keyword>
<dbReference type="SUPFAM" id="SSF53756">
    <property type="entry name" value="UDP-Glycosyltransferase/glycogen phosphorylase"/>
    <property type="match status" value="1"/>
</dbReference>
<reference evidence="8" key="1">
    <citation type="submission" date="2022-02" db="EMBL/GenBank/DDBJ databases">
        <authorList>
            <person name="Henning P.M."/>
            <person name="McCubbin A.G."/>
            <person name="Shore J.S."/>
        </authorList>
    </citation>
    <scope>NUCLEOTIDE SEQUENCE</scope>
    <source>
        <strain evidence="8">F60SS</strain>
        <tissue evidence="8">Leaves</tissue>
    </source>
</reference>
<name>A0A9Q0J9I8_9ROSI</name>
<dbReference type="OrthoDB" id="2018403at2759"/>
<evidence type="ECO:0000256" key="3">
    <source>
        <dbReference type="ARBA" id="ARBA00012588"/>
    </source>
</evidence>
<comment type="catalytic activity">
    <reaction evidence="1">
        <text>[(1-&gt;4)-alpha-D-glucosyl](n) + ADP-alpha-D-glucose = [(1-&gt;4)-alpha-D-glucosyl](n+1) + ADP + H(+)</text>
        <dbReference type="Rhea" id="RHEA:18189"/>
        <dbReference type="Rhea" id="RHEA-COMP:9584"/>
        <dbReference type="Rhea" id="RHEA-COMP:9587"/>
        <dbReference type="ChEBI" id="CHEBI:15378"/>
        <dbReference type="ChEBI" id="CHEBI:15444"/>
        <dbReference type="ChEBI" id="CHEBI:57498"/>
        <dbReference type="ChEBI" id="CHEBI:456216"/>
        <dbReference type="EC" id="2.4.1.21"/>
    </reaction>
</comment>
<comment type="caution">
    <text evidence="8">The sequence shown here is derived from an EMBL/GenBank/DDBJ whole genome shotgun (WGS) entry which is preliminary data.</text>
</comment>
<keyword evidence="5" id="KW-0808">Transferase</keyword>
<gene>
    <name evidence="8" type="ORF">Tsubulata_000539</name>
</gene>
<keyword evidence="6" id="KW-0750">Starch biosynthesis</keyword>
<dbReference type="EC" id="2.4.1.21" evidence="3"/>
<proteinExistence type="predicted"/>
<accession>A0A9Q0J9I8</accession>
<dbReference type="EMBL" id="JAKUCV010004974">
    <property type="protein sequence ID" value="KAJ4833324.1"/>
    <property type="molecule type" value="Genomic_DNA"/>
</dbReference>
<evidence type="ECO:0000259" key="7">
    <source>
        <dbReference type="Pfam" id="PF08323"/>
    </source>
</evidence>
<dbReference type="Proteomes" id="UP001141552">
    <property type="component" value="Unassembled WGS sequence"/>
</dbReference>
<evidence type="ECO:0000256" key="2">
    <source>
        <dbReference type="ARBA" id="ARBA00004727"/>
    </source>
</evidence>
<organism evidence="8 9">
    <name type="scientific">Turnera subulata</name>
    <dbReference type="NCBI Taxonomy" id="218843"/>
    <lineage>
        <taxon>Eukaryota</taxon>
        <taxon>Viridiplantae</taxon>
        <taxon>Streptophyta</taxon>
        <taxon>Embryophyta</taxon>
        <taxon>Tracheophyta</taxon>
        <taxon>Spermatophyta</taxon>
        <taxon>Magnoliopsida</taxon>
        <taxon>eudicotyledons</taxon>
        <taxon>Gunneridae</taxon>
        <taxon>Pentapetalae</taxon>
        <taxon>rosids</taxon>
        <taxon>fabids</taxon>
        <taxon>Malpighiales</taxon>
        <taxon>Passifloraceae</taxon>
        <taxon>Turnera</taxon>
    </lineage>
</organism>
<dbReference type="GO" id="GO:0019252">
    <property type="term" value="P:starch biosynthetic process"/>
    <property type="evidence" value="ECO:0007669"/>
    <property type="project" value="UniProtKB-KW"/>
</dbReference>
<dbReference type="Pfam" id="PF08323">
    <property type="entry name" value="Glyco_transf_5"/>
    <property type="match status" value="1"/>
</dbReference>
<evidence type="ECO:0000256" key="6">
    <source>
        <dbReference type="ARBA" id="ARBA00022922"/>
    </source>
</evidence>
<comment type="pathway">
    <text evidence="2">Glycan biosynthesis; starch biosynthesis.</text>
</comment>